<evidence type="ECO:0000313" key="11">
    <source>
        <dbReference type="Proteomes" id="UP000546324"/>
    </source>
</evidence>
<dbReference type="GO" id="GO:0006508">
    <property type="term" value="P:proteolysis"/>
    <property type="evidence" value="ECO:0007669"/>
    <property type="project" value="UniProtKB-KW"/>
</dbReference>
<evidence type="ECO:0000259" key="9">
    <source>
        <dbReference type="Pfam" id="PF01435"/>
    </source>
</evidence>
<dbReference type="GO" id="GO:0004222">
    <property type="term" value="F:metalloendopeptidase activity"/>
    <property type="evidence" value="ECO:0007669"/>
    <property type="project" value="InterPro"/>
</dbReference>
<keyword evidence="2" id="KW-0479">Metal-binding</keyword>
<protein>
    <submittedName>
        <fullName evidence="10">Zn-dependent protease with chaperone function</fullName>
    </submittedName>
</protein>
<reference evidence="10 11" key="1">
    <citation type="submission" date="2020-08" db="EMBL/GenBank/DDBJ databases">
        <title>Sequencing the genomes of 1000 actinobacteria strains.</title>
        <authorList>
            <person name="Klenk H.-P."/>
        </authorList>
    </citation>
    <scope>NUCLEOTIDE SEQUENCE [LARGE SCALE GENOMIC DNA]</scope>
    <source>
        <strain evidence="10 11">DSM 43675</strain>
    </source>
</reference>
<feature type="transmembrane region" description="Helical" evidence="8">
    <location>
        <begin position="60"/>
        <end position="80"/>
    </location>
</feature>
<organism evidence="10 11">
    <name type="scientific">Actinomadura coerulea</name>
    <dbReference type="NCBI Taxonomy" id="46159"/>
    <lineage>
        <taxon>Bacteria</taxon>
        <taxon>Bacillati</taxon>
        <taxon>Actinomycetota</taxon>
        <taxon>Actinomycetes</taxon>
        <taxon>Streptosporangiales</taxon>
        <taxon>Thermomonosporaceae</taxon>
        <taxon>Actinomadura</taxon>
    </lineage>
</organism>
<dbReference type="Pfam" id="PF01435">
    <property type="entry name" value="Peptidase_M48"/>
    <property type="match status" value="1"/>
</dbReference>
<evidence type="ECO:0000256" key="6">
    <source>
        <dbReference type="RuleBase" id="RU003983"/>
    </source>
</evidence>
<accession>A0A7X0KZH8</accession>
<keyword evidence="5 6" id="KW-0482">Metalloprotease</keyword>
<keyword evidence="8" id="KW-0472">Membrane</keyword>
<feature type="transmembrane region" description="Helical" evidence="8">
    <location>
        <begin position="207"/>
        <end position="234"/>
    </location>
</feature>
<comment type="similarity">
    <text evidence="6">Belongs to the peptidase M48 family.</text>
</comment>
<proteinExistence type="inferred from homology"/>
<keyword evidence="1 6" id="KW-0645">Protease</keyword>
<feature type="region of interest" description="Disordered" evidence="7">
    <location>
        <begin position="1"/>
        <end position="28"/>
    </location>
</feature>
<feature type="domain" description="Peptidase M48" evidence="9">
    <location>
        <begin position="108"/>
        <end position="258"/>
    </location>
</feature>
<dbReference type="RefSeq" id="WP_230298742.1">
    <property type="nucleotide sequence ID" value="NZ_JACHMQ010000001.1"/>
</dbReference>
<evidence type="ECO:0000256" key="2">
    <source>
        <dbReference type="ARBA" id="ARBA00022723"/>
    </source>
</evidence>
<evidence type="ECO:0000256" key="4">
    <source>
        <dbReference type="ARBA" id="ARBA00022833"/>
    </source>
</evidence>
<dbReference type="EMBL" id="JACHMQ010000001">
    <property type="protein sequence ID" value="MBB6396452.1"/>
    <property type="molecule type" value="Genomic_DNA"/>
</dbReference>
<keyword evidence="3 6" id="KW-0378">Hydrolase</keyword>
<evidence type="ECO:0000313" key="10">
    <source>
        <dbReference type="EMBL" id="MBB6396452.1"/>
    </source>
</evidence>
<dbReference type="AlphaFoldDB" id="A0A7X0KZH8"/>
<keyword evidence="8" id="KW-1133">Transmembrane helix</keyword>
<dbReference type="Proteomes" id="UP000546324">
    <property type="component" value="Unassembled WGS sequence"/>
</dbReference>
<keyword evidence="8" id="KW-0812">Transmembrane</keyword>
<evidence type="ECO:0000256" key="5">
    <source>
        <dbReference type="ARBA" id="ARBA00023049"/>
    </source>
</evidence>
<dbReference type="GO" id="GO:0046872">
    <property type="term" value="F:metal ion binding"/>
    <property type="evidence" value="ECO:0007669"/>
    <property type="project" value="UniProtKB-KW"/>
</dbReference>
<name>A0A7X0KZH8_9ACTN</name>
<evidence type="ECO:0000256" key="7">
    <source>
        <dbReference type="SAM" id="MobiDB-lite"/>
    </source>
</evidence>
<dbReference type="InterPro" id="IPR001915">
    <property type="entry name" value="Peptidase_M48"/>
</dbReference>
<dbReference type="Gene3D" id="3.30.2010.10">
    <property type="entry name" value="Metalloproteases ('zincins'), catalytic domain"/>
    <property type="match status" value="1"/>
</dbReference>
<keyword evidence="4 6" id="KW-0862">Zinc</keyword>
<evidence type="ECO:0000256" key="3">
    <source>
        <dbReference type="ARBA" id="ARBA00022801"/>
    </source>
</evidence>
<feature type="compositionally biased region" description="Basic and acidic residues" evidence="7">
    <location>
        <begin position="1"/>
        <end position="17"/>
    </location>
</feature>
<gene>
    <name evidence="10" type="ORF">BKA00_003366</name>
</gene>
<evidence type="ECO:0000256" key="1">
    <source>
        <dbReference type="ARBA" id="ARBA00022670"/>
    </source>
</evidence>
<feature type="transmembrane region" description="Helical" evidence="8">
    <location>
        <begin position="34"/>
        <end position="54"/>
    </location>
</feature>
<comment type="cofactor">
    <cofactor evidence="6">
        <name>Zn(2+)</name>
        <dbReference type="ChEBI" id="CHEBI:29105"/>
    </cofactor>
    <text evidence="6">Binds 1 zinc ion per subunit.</text>
</comment>
<evidence type="ECO:0000256" key="8">
    <source>
        <dbReference type="SAM" id="Phobius"/>
    </source>
</evidence>
<comment type="caution">
    <text evidence="10">The sequence shown here is derived from an EMBL/GenBank/DDBJ whole genome shotgun (WGS) entry which is preliminary data.</text>
</comment>
<keyword evidence="11" id="KW-1185">Reference proteome</keyword>
<sequence>MPEQRVAEAPRQAEETGPRYLPPGRPQGTPSGQAGFAIGLVVLVEGGLVAAVAFGAGSLWPFWGAVSVFAVWALLLLAPLSASRSYGYREPDGEERARLEHAWRYVQQHAGVSGYRLVIVESDGLNACRPSARTVAVTSQSARSLAPGHLAAVLAHELGHLQGWRAVPAFVHAQVTLPNRTLRWALRTAWSPVAPMWRRAVEWHRPIGFLGVLLLGAVAAAVTVLVAVPAALAYAASLGARLLDAGGEARADAAAVRMGFGADLVAAVEHRIEHQPDGLPLPLVRRAQALRRRLG</sequence>